<reference evidence="2" key="1">
    <citation type="submission" date="2005-09" db="EMBL/GenBank/DDBJ databases">
        <authorList>
            <person name="Mural R.J."/>
            <person name="Li P.W."/>
            <person name="Adams M.D."/>
            <person name="Amanatides P.G."/>
            <person name="Baden-Tillson H."/>
            <person name="Barnstead M."/>
            <person name="Chin S.H."/>
            <person name="Dew I."/>
            <person name="Evans C.A."/>
            <person name="Ferriera S."/>
            <person name="Flanigan M."/>
            <person name="Fosler C."/>
            <person name="Glodek A."/>
            <person name="Gu Z."/>
            <person name="Holt R.A."/>
            <person name="Jennings D."/>
            <person name="Kraft C.L."/>
            <person name="Lu F."/>
            <person name="Nguyen T."/>
            <person name="Nusskern D.R."/>
            <person name="Pfannkoch C.M."/>
            <person name="Sitter C."/>
            <person name="Sutton G.G."/>
            <person name="Venter J.C."/>
            <person name="Wang Z."/>
            <person name="Woodage T."/>
            <person name="Zheng X.H."/>
            <person name="Zhong F."/>
        </authorList>
    </citation>
    <scope>NUCLEOTIDE SEQUENCE [LARGE SCALE GENOMIC DNA]</scope>
    <source>
        <strain>BN</strain>
        <strain evidence="2">Sprague-Dawley</strain>
    </source>
</reference>
<evidence type="ECO:0000313" key="2">
    <source>
        <dbReference type="Proteomes" id="UP000234681"/>
    </source>
</evidence>
<protein>
    <submittedName>
        <fullName evidence="1">RCG44519</fullName>
    </submittedName>
</protein>
<sequence>MRGKFTVGDVSVVILSSVCGGTRGQIIHKSHLSTSPESREENTCLCYFLQIRGGLP</sequence>
<gene>
    <name evidence="1" type="ORF">rCG_44519</name>
</gene>
<dbReference type="AlphaFoldDB" id="A6I5D2"/>
<accession>A6I5D2</accession>
<organism evidence="1 2">
    <name type="scientific">Rattus norvegicus</name>
    <name type="common">Rat</name>
    <dbReference type="NCBI Taxonomy" id="10116"/>
    <lineage>
        <taxon>Eukaryota</taxon>
        <taxon>Metazoa</taxon>
        <taxon>Chordata</taxon>
        <taxon>Craniata</taxon>
        <taxon>Vertebrata</taxon>
        <taxon>Euteleostomi</taxon>
        <taxon>Mammalia</taxon>
        <taxon>Eutheria</taxon>
        <taxon>Euarchontoglires</taxon>
        <taxon>Glires</taxon>
        <taxon>Rodentia</taxon>
        <taxon>Myomorpha</taxon>
        <taxon>Muroidea</taxon>
        <taxon>Muridae</taxon>
        <taxon>Murinae</taxon>
        <taxon>Rattus</taxon>
    </lineage>
</organism>
<evidence type="ECO:0000313" key="1">
    <source>
        <dbReference type="EMBL" id="EDM10240.1"/>
    </source>
</evidence>
<name>A6I5D2_RAT</name>
<dbReference type="EMBL" id="CH473955">
    <property type="protein sequence ID" value="EDM10240.1"/>
    <property type="molecule type" value="Genomic_DNA"/>
</dbReference>
<proteinExistence type="predicted"/>
<dbReference type="Proteomes" id="UP000234681">
    <property type="component" value="Chromosome 2"/>
</dbReference>